<evidence type="ECO:0000256" key="4">
    <source>
        <dbReference type="ARBA" id="ARBA00022692"/>
    </source>
</evidence>
<feature type="transmembrane region" description="Helical" evidence="11">
    <location>
        <begin position="1543"/>
        <end position="1562"/>
    </location>
</feature>
<comment type="caution">
    <text evidence="13">The sequence shown here is derived from an EMBL/GenBank/DDBJ whole genome shotgun (WGS) entry which is preliminary data.</text>
</comment>
<dbReference type="GO" id="GO:0003968">
    <property type="term" value="F:RNA-directed RNA polymerase activity"/>
    <property type="evidence" value="ECO:0007669"/>
    <property type="project" value="UniProtKB-KW"/>
</dbReference>
<dbReference type="Proteomes" id="UP000215305">
    <property type="component" value="Unassembled WGS sequence"/>
</dbReference>
<keyword evidence="4 11" id="KW-0812">Transmembrane</keyword>
<keyword evidence="6 11" id="KW-0472">Membrane</keyword>
<dbReference type="GO" id="GO:0140115">
    <property type="term" value="P:export across plasma membrane"/>
    <property type="evidence" value="ECO:0007669"/>
    <property type="project" value="UniProtKB-ARBA"/>
</dbReference>
<evidence type="ECO:0000256" key="1">
    <source>
        <dbReference type="ARBA" id="ARBA00004141"/>
    </source>
</evidence>
<evidence type="ECO:0000313" key="14">
    <source>
        <dbReference type="Proteomes" id="UP000215305"/>
    </source>
</evidence>
<accession>A0A397GBM5</accession>
<comment type="subcellular location">
    <subcellularLocation>
        <location evidence="1">Membrane</location>
        <topology evidence="1">Multi-pass membrane protein</topology>
    </subcellularLocation>
</comment>
<dbReference type="VEuPathDB" id="FungiDB:CDV56_103132"/>
<evidence type="ECO:0000256" key="11">
    <source>
        <dbReference type="SAM" id="Phobius"/>
    </source>
</evidence>
<dbReference type="GO" id="GO:0031380">
    <property type="term" value="C:nuclear RNA-directed RNA polymerase complex"/>
    <property type="evidence" value="ECO:0007669"/>
    <property type="project" value="TreeGrafter"/>
</dbReference>
<feature type="transmembrane region" description="Helical" evidence="11">
    <location>
        <begin position="1339"/>
        <end position="1358"/>
    </location>
</feature>
<name>A0A397GBM5_ASPTH</name>
<dbReference type="EMBL" id="NKHU02000220">
    <property type="protein sequence ID" value="RHZ47489.1"/>
    <property type="molecule type" value="Genomic_DNA"/>
</dbReference>
<dbReference type="InterPro" id="IPR036259">
    <property type="entry name" value="MFS_trans_sf"/>
</dbReference>
<dbReference type="PROSITE" id="PS50850">
    <property type="entry name" value="MFS"/>
    <property type="match status" value="1"/>
</dbReference>
<dbReference type="Pfam" id="PF25358">
    <property type="entry name" value="PH_fung_RdRP"/>
    <property type="match status" value="1"/>
</dbReference>
<dbReference type="PANTHER" id="PTHR23079:SF17">
    <property type="entry name" value="RNA-DEPENDENT RNA POLYMERASE"/>
    <property type="match status" value="1"/>
</dbReference>
<feature type="domain" description="Major facilitator superfamily (MFS) profile" evidence="12">
    <location>
        <begin position="1215"/>
        <end position="1663"/>
    </location>
</feature>
<dbReference type="FunFam" id="1.20.1720.10:FF:000009">
    <property type="entry name" value="MFS multidrug transporter"/>
    <property type="match status" value="1"/>
</dbReference>
<evidence type="ECO:0000256" key="7">
    <source>
        <dbReference type="ARBA" id="ARBA00023180"/>
    </source>
</evidence>
<comment type="similarity">
    <text evidence="2">Belongs to the major facilitator superfamily.</text>
</comment>
<dbReference type="InterPro" id="IPR057503">
    <property type="entry name" value="PH_RdRP"/>
</dbReference>
<evidence type="ECO:0000256" key="2">
    <source>
        <dbReference type="ARBA" id="ARBA00008335"/>
    </source>
</evidence>
<dbReference type="GeneID" id="38125106"/>
<protein>
    <recommendedName>
        <fullName evidence="10">Citrate exporter 1</fullName>
    </recommendedName>
</protein>
<feature type="transmembrane region" description="Helical" evidence="11">
    <location>
        <begin position="1568"/>
        <end position="1594"/>
    </location>
</feature>
<evidence type="ECO:0000256" key="3">
    <source>
        <dbReference type="ARBA" id="ARBA00022448"/>
    </source>
</evidence>
<dbReference type="OrthoDB" id="6513042at2759"/>
<proteinExistence type="inferred from homology"/>
<dbReference type="PANTHER" id="PTHR23079">
    <property type="entry name" value="RNA-DEPENDENT RNA POLYMERASE"/>
    <property type="match status" value="1"/>
</dbReference>
<keyword evidence="3" id="KW-0813">Transport</keyword>
<evidence type="ECO:0000256" key="5">
    <source>
        <dbReference type="ARBA" id="ARBA00022989"/>
    </source>
</evidence>
<keyword evidence="7" id="KW-0325">Glycoprotein</keyword>
<dbReference type="Pfam" id="PF07690">
    <property type="entry name" value="MFS_1"/>
    <property type="match status" value="1"/>
</dbReference>
<evidence type="ECO:0000256" key="10">
    <source>
        <dbReference type="ARBA" id="ARBA00074746"/>
    </source>
</evidence>
<dbReference type="GO" id="GO:0015137">
    <property type="term" value="F:citrate transmembrane transporter activity"/>
    <property type="evidence" value="ECO:0007669"/>
    <property type="project" value="UniProtKB-ARBA"/>
</dbReference>
<dbReference type="CDD" id="cd17323">
    <property type="entry name" value="MFS_Tpo1_MDR_like"/>
    <property type="match status" value="1"/>
</dbReference>
<feature type="transmembrane region" description="Helical" evidence="11">
    <location>
        <begin position="1450"/>
        <end position="1467"/>
    </location>
</feature>
<dbReference type="SUPFAM" id="SSF103473">
    <property type="entry name" value="MFS general substrate transporter"/>
    <property type="match status" value="1"/>
</dbReference>
<gene>
    <name evidence="13" type="ORF">CDV56_103132</name>
</gene>
<dbReference type="GO" id="GO:0030422">
    <property type="term" value="P:siRNA processing"/>
    <property type="evidence" value="ECO:0007669"/>
    <property type="project" value="TreeGrafter"/>
</dbReference>
<dbReference type="RefSeq" id="XP_026611602.1">
    <property type="nucleotide sequence ID" value="XM_026756751.1"/>
</dbReference>
<evidence type="ECO:0000256" key="6">
    <source>
        <dbReference type="ARBA" id="ARBA00023136"/>
    </source>
</evidence>
<dbReference type="InterPro" id="IPR020846">
    <property type="entry name" value="MFS_dom"/>
</dbReference>
<keyword evidence="14" id="KW-1185">Reference proteome</keyword>
<dbReference type="STRING" id="41047.A0A397GBM5"/>
<dbReference type="InterPro" id="IPR011701">
    <property type="entry name" value="MFS"/>
</dbReference>
<evidence type="ECO:0000313" key="13">
    <source>
        <dbReference type="EMBL" id="RHZ47489.1"/>
    </source>
</evidence>
<dbReference type="GO" id="GO:0005886">
    <property type="term" value="C:plasma membrane"/>
    <property type="evidence" value="ECO:0007669"/>
    <property type="project" value="UniProtKB-ARBA"/>
</dbReference>
<feature type="transmembrane region" description="Helical" evidence="11">
    <location>
        <begin position="1370"/>
        <end position="1389"/>
    </location>
</feature>
<feature type="transmembrane region" description="Helical" evidence="11">
    <location>
        <begin position="1479"/>
        <end position="1498"/>
    </location>
</feature>
<keyword evidence="5 11" id="KW-1133">Transmembrane helix</keyword>
<dbReference type="GO" id="GO:0003723">
    <property type="term" value="F:RNA binding"/>
    <property type="evidence" value="ECO:0007669"/>
    <property type="project" value="UniProtKB-KW"/>
</dbReference>
<feature type="transmembrane region" description="Helical" evidence="11">
    <location>
        <begin position="1286"/>
        <end position="1308"/>
    </location>
</feature>
<sequence length="1670" mass="188831">MEVFLHNLPSHLTDEALKKQLEPFVKRLGIVDYLCEKPKRKQFGHVTFLQRKDGERFILAHGQEELPQAIGSRGRPRLKSKLQLMGTDVFCARSKRPPQEFALRSLEHTAEQRTKDSIHKYEEEMSVSLGLQGFSCGYCEFSGDQLAYVPEVQFQDTGIMKFKKRVIIVKLRTNRLIRIPLSTVVSLIWSRNGDLTLTLSTVPYFFSVETSVDILMTKVHNLSINTHRVANGSAPTRLRKCSLDQRHAEVVGQCLEYQFRVSPIDLLAAIQELKDWEVTIIHYDLSARGTSYRATFEEYMRLLRNQLASYTRENLLPFGVLCQLQALVYNGYLLPQTVTNLANELWKEYRANKKAGRPLISVPAIRKLFDMIPWPFPHEDPTNLEVGSLMAALRQNEKDIQLGLVQGQGVLGPTQNLALIHRVMVTPTRVTLHGPEPEPFNRILRRFPNHHDNFIRVQFCDEEGGDLYFNSKVNFDDVFSRFKNVLTRGIQIAGRTYSFLGWSHSSLRSHSFSSPFFDENGDFQTYFSIIKALGDFSKITSPARCAARIGQAFSETPFAVPIEENDINIVEVPDMVSKDGSRVFSDGVGSLSVDVLDKIWSNIPSKKGKPTCFQIRLGGSKGMIAVDSRLPGSVIQVRPSMIKFDGDMSDLEICDMAAKPIPLVLNRQMIKILEDMGVAEDWFFNLQTTQLQYLRRITASAHNTAVFIKRQAIGYCFGLFRLFRQAHLLRIDYKKDPFLRSLVEAVVLREVRLLKHRARIPVKKGITLFGIVDETGFLQSDEVYVTFDTVEGRFEPPPPPGRLLVTRSPALHNGDIQQAYQVLPPVNHPLRQHRNCIVFSAMGDRDLPSKLSGGDLDGDIYNIIWDPESRPKRTFEPADYPRVEPLNIGRLVTADDMANFFIDFMRTDHLGVIATRHMILADQKDEGTSHPDCKKLAQLHSTAVDFSKTGIPVELNELPKANNFRPDFLAPGPQTHIYAKSDIYMDRYVLQTTYDEDDDLEPPRKYYKSEKVLGKLYRAIDERKIWFDEIHSETAPDEDLFWDEFIWSTTRRCDVFSPISCERWIDEAQRIRLAYEDAIFSARNNYSDHPVKPLSELEVLIGSVINKSGVQTRRQRDQSQKLADEFERIASWITDQMHRHRKVETPRTNHESCTETLELCLACFQVAGEQNNDSTYRRRKDYGELKSFRIIAAWAESESAGPFYSVLSEKEKLLTVSIASLATFLSPLSASIYYPGIEEVARDLHVSNNMINLTVTSFKVFQGVAPLVTASLSDQTGRRATLMISLILYIGINVGLAVQTSFLALILLRCLQSIFSSTVVIVGTATTADVVSGAERGKYMAYTVLGATVGPALGPVVGGILTHCFGWRSAFWFLTIFAGFLLLLVVTLLPETCRAVVGNGSIAPQKWNYPLSHVLFPGRQSTPPQYQTITTFKQRPSPWNTLKLVWDKEAACTILFSAIIYAGYLSITTTLPFELGRHYGFNALQIGLCYLSYGAGSLTSRWTAGTLMNWNFRRLAHHVGLDIHDKRELKLTSFPLEKARLQITLPLIYFASVFIVVYAWVLNFEVQVAVPLIMLFLVAHALSGVTSTLTTLIIDCHAEKPATATAATNFFRCLFGAGATAAAVPLIDRINIGWTGTLLAFLYISSSPLAWMVFIFGHSWRLQKERRLSQ</sequence>
<dbReference type="InterPro" id="IPR057596">
    <property type="entry name" value="RDRP_core"/>
</dbReference>
<comment type="catalytic activity">
    <reaction evidence="8">
        <text>citrate(in) = citrate(out)</text>
        <dbReference type="Rhea" id="RHEA:33183"/>
        <dbReference type="ChEBI" id="CHEBI:16947"/>
    </reaction>
</comment>
<dbReference type="CDD" id="cd00590">
    <property type="entry name" value="RRM_SF"/>
    <property type="match status" value="1"/>
</dbReference>
<feature type="transmembrane region" description="Helical" evidence="11">
    <location>
        <begin position="1606"/>
        <end position="1627"/>
    </location>
</feature>
<evidence type="ECO:0000259" key="12">
    <source>
        <dbReference type="PROSITE" id="PS50850"/>
    </source>
</evidence>
<evidence type="ECO:0000256" key="9">
    <source>
        <dbReference type="ARBA" id="ARBA00057034"/>
    </source>
</evidence>
<dbReference type="Gene3D" id="1.20.1720.10">
    <property type="entry name" value="Multidrug resistance protein D"/>
    <property type="match status" value="1"/>
</dbReference>
<comment type="function">
    <text evidence="9">Transmembrane transporter that exports citrate across the cell membrane.</text>
</comment>
<dbReference type="InterPro" id="IPR007855">
    <property type="entry name" value="RDRP"/>
</dbReference>
<feature type="transmembrane region" description="Helical" evidence="11">
    <location>
        <begin position="1633"/>
        <end position="1657"/>
    </location>
</feature>
<dbReference type="FunFam" id="1.20.1250.20:FF:000172">
    <property type="entry name" value="MFS multidrug resistance transporter"/>
    <property type="match status" value="1"/>
</dbReference>
<reference evidence="13" key="1">
    <citation type="submission" date="2018-08" db="EMBL/GenBank/DDBJ databases">
        <title>Draft genome sequence of azole-resistant Aspergillus thermomutatus (Neosartorya pseudofischeri) strain HMR AF 39, isolated from a human nasal aspirate.</title>
        <authorList>
            <person name="Parent-Michaud M."/>
            <person name="Dufresne P.J."/>
            <person name="Fournier E."/>
            <person name="Martineau C."/>
            <person name="Moreira S."/>
            <person name="Perkins V."/>
            <person name="De Repentigny L."/>
            <person name="Dufresne S.F."/>
        </authorList>
    </citation>
    <scope>NUCLEOTIDE SEQUENCE [LARGE SCALE GENOMIC DNA]</scope>
    <source>
        <strain evidence="13">HMR AF 39</strain>
    </source>
</reference>
<organism evidence="13 14">
    <name type="scientific">Aspergillus thermomutatus</name>
    <name type="common">Neosartorya pseudofischeri</name>
    <dbReference type="NCBI Taxonomy" id="41047"/>
    <lineage>
        <taxon>Eukaryota</taxon>
        <taxon>Fungi</taxon>
        <taxon>Dikarya</taxon>
        <taxon>Ascomycota</taxon>
        <taxon>Pezizomycotina</taxon>
        <taxon>Eurotiomycetes</taxon>
        <taxon>Eurotiomycetidae</taxon>
        <taxon>Eurotiales</taxon>
        <taxon>Aspergillaceae</taxon>
        <taxon>Aspergillus</taxon>
        <taxon>Aspergillus subgen. Fumigati</taxon>
    </lineage>
</organism>
<dbReference type="Pfam" id="PF05183">
    <property type="entry name" value="RdRP"/>
    <property type="match status" value="1"/>
</dbReference>
<evidence type="ECO:0000256" key="8">
    <source>
        <dbReference type="ARBA" id="ARBA00051015"/>
    </source>
</evidence>